<organism evidence="1">
    <name type="scientific">bioreactor metagenome</name>
    <dbReference type="NCBI Taxonomy" id="1076179"/>
    <lineage>
        <taxon>unclassified sequences</taxon>
        <taxon>metagenomes</taxon>
        <taxon>ecological metagenomes</taxon>
    </lineage>
</organism>
<comment type="caution">
    <text evidence="1">The sequence shown here is derived from an EMBL/GenBank/DDBJ whole genome shotgun (WGS) entry which is preliminary data.</text>
</comment>
<sequence length="92" mass="10299">MGRFFGSFLFGKQAEQPSFLASAGGFLVIFRIHRITNGTIGHPSLFFDGYYTRLDIIHIIQSIKNTHDIQSRSNGILKESVDNLIGIRSITV</sequence>
<name>A0A645INE5_9ZZZZ</name>
<dbReference type="EMBL" id="VSSQ01119353">
    <property type="protein sequence ID" value="MPN52848.1"/>
    <property type="molecule type" value="Genomic_DNA"/>
</dbReference>
<proteinExistence type="predicted"/>
<protein>
    <submittedName>
        <fullName evidence="1">Uncharacterized protein</fullName>
    </submittedName>
</protein>
<dbReference type="AlphaFoldDB" id="A0A645INE5"/>
<evidence type="ECO:0000313" key="1">
    <source>
        <dbReference type="EMBL" id="MPN52848.1"/>
    </source>
</evidence>
<gene>
    <name evidence="1" type="ORF">SDC9_200511</name>
</gene>
<accession>A0A645INE5</accession>
<reference evidence="1" key="1">
    <citation type="submission" date="2019-08" db="EMBL/GenBank/DDBJ databases">
        <authorList>
            <person name="Kucharzyk K."/>
            <person name="Murdoch R.W."/>
            <person name="Higgins S."/>
            <person name="Loffler F."/>
        </authorList>
    </citation>
    <scope>NUCLEOTIDE SEQUENCE</scope>
</reference>